<proteinExistence type="predicted"/>
<comment type="caution">
    <text evidence="1">The sequence shown here is derived from an EMBL/GenBank/DDBJ whole genome shotgun (WGS) entry which is preliminary data.</text>
</comment>
<evidence type="ECO:0000313" key="1">
    <source>
        <dbReference type="EMBL" id="CAB4002067.1"/>
    </source>
</evidence>
<dbReference type="EMBL" id="CACRXK020004248">
    <property type="protein sequence ID" value="CAB4002067.1"/>
    <property type="molecule type" value="Genomic_DNA"/>
</dbReference>
<dbReference type="AlphaFoldDB" id="A0A7D9E5H1"/>
<protein>
    <submittedName>
        <fullName evidence="1">Uncharacterized protein</fullName>
    </submittedName>
</protein>
<organism evidence="1 2">
    <name type="scientific">Paramuricea clavata</name>
    <name type="common">Red gorgonian</name>
    <name type="synonym">Violescent sea-whip</name>
    <dbReference type="NCBI Taxonomy" id="317549"/>
    <lineage>
        <taxon>Eukaryota</taxon>
        <taxon>Metazoa</taxon>
        <taxon>Cnidaria</taxon>
        <taxon>Anthozoa</taxon>
        <taxon>Octocorallia</taxon>
        <taxon>Malacalcyonacea</taxon>
        <taxon>Plexauridae</taxon>
        <taxon>Paramuricea</taxon>
    </lineage>
</organism>
<evidence type="ECO:0000313" key="2">
    <source>
        <dbReference type="Proteomes" id="UP001152795"/>
    </source>
</evidence>
<dbReference type="Proteomes" id="UP001152795">
    <property type="component" value="Unassembled WGS sequence"/>
</dbReference>
<accession>A0A7D9E5H1</accession>
<dbReference type="OrthoDB" id="10301898at2759"/>
<reference evidence="1" key="1">
    <citation type="submission" date="2020-04" db="EMBL/GenBank/DDBJ databases">
        <authorList>
            <person name="Alioto T."/>
            <person name="Alioto T."/>
            <person name="Gomez Garrido J."/>
        </authorList>
    </citation>
    <scope>NUCLEOTIDE SEQUENCE</scope>
    <source>
        <strain evidence="1">A484AB</strain>
    </source>
</reference>
<gene>
    <name evidence="1" type="ORF">PACLA_8A016302</name>
</gene>
<keyword evidence="2" id="KW-1185">Reference proteome</keyword>
<name>A0A7D9E5H1_PARCT</name>
<sequence length="172" mass="19566">MLCQPSDLEDIITICDSGSDDDRPEVLEVNNTPKSNEDIYDVDSLLPDDVIRVKKEPDVIDKTPPVVDETSDHQTILNILLHKSEELELKHKPSGIRENKMFTLDMRKISIVSAGADGAYFSKGSAKKHYTYTEHGSQTAHKNEDGTWYVNEKVSKEYRRRVVPESQVYELT</sequence>